<evidence type="ECO:0000313" key="1">
    <source>
        <dbReference type="EMBL" id="AEE16504.1"/>
    </source>
</evidence>
<proteinExistence type="predicted"/>
<dbReference type="Proteomes" id="UP000006546">
    <property type="component" value="Chromosome"/>
</dbReference>
<evidence type="ECO:0000313" key="2">
    <source>
        <dbReference type="Proteomes" id="UP000006546"/>
    </source>
</evidence>
<dbReference type="eggNOG" id="ENOG5033BNQ">
    <property type="taxonomic scope" value="Bacteria"/>
</dbReference>
<keyword evidence="2" id="KW-1185">Reference proteome</keyword>
<sequence>MKIYKSGEKPGKGTYVCTKCDQKVVLNDDSDVLPPCPKCKNTTYTKA</sequence>
<reference evidence="2" key="1">
    <citation type="submission" date="2011-04" db="EMBL/GenBank/DDBJ databases">
        <title>The complete genome of Treponema brennaborense DSM 12168.</title>
        <authorList>
            <person name="Lucas S."/>
            <person name="Han J."/>
            <person name="Lapidus A."/>
            <person name="Bruce D."/>
            <person name="Goodwin L."/>
            <person name="Pitluck S."/>
            <person name="Peters L."/>
            <person name="Kyrpides N."/>
            <person name="Mavromatis K."/>
            <person name="Ivanova N."/>
            <person name="Mikhailova N."/>
            <person name="Pagani I."/>
            <person name="Teshima H."/>
            <person name="Detter J.C."/>
            <person name="Tapia R."/>
            <person name="Han C."/>
            <person name="Land M."/>
            <person name="Hauser L."/>
            <person name="Markowitz V."/>
            <person name="Cheng J.-F."/>
            <person name="Hugenholtz P."/>
            <person name="Woyke T."/>
            <person name="Wu D."/>
            <person name="Gronow S."/>
            <person name="Wellnitz S."/>
            <person name="Brambilla E."/>
            <person name="Klenk H.-P."/>
            <person name="Eisen J.A."/>
        </authorList>
    </citation>
    <scope>NUCLEOTIDE SEQUENCE [LARGE SCALE GENOMIC DNA]</scope>
    <source>
        <strain evidence="2">DSM 12168 / CIP 105900 / DD5/3</strain>
    </source>
</reference>
<dbReference type="AlphaFoldDB" id="F4LKD0"/>
<name>F4LKD0_TREBD</name>
<gene>
    <name evidence="1" type="ordered locus">Trebr_1072</name>
</gene>
<dbReference type="KEGG" id="tbe:Trebr_1072"/>
<dbReference type="InterPro" id="IPR009912">
    <property type="entry name" value="DUF1451"/>
</dbReference>
<dbReference type="EMBL" id="CP002696">
    <property type="protein sequence ID" value="AEE16504.1"/>
    <property type="molecule type" value="Genomic_DNA"/>
</dbReference>
<accession>F4LKD0</accession>
<dbReference type="RefSeq" id="WP_013758212.1">
    <property type="nucleotide sequence ID" value="NC_015500.1"/>
</dbReference>
<dbReference type="Pfam" id="PF07295">
    <property type="entry name" value="DUF1451"/>
    <property type="match status" value="1"/>
</dbReference>
<dbReference type="HOGENOM" id="CLU_211577_0_0_12"/>
<protein>
    <submittedName>
        <fullName evidence="1">Uncharacterized protein</fullName>
    </submittedName>
</protein>
<organism evidence="1 2">
    <name type="scientific">Treponema brennaborense (strain DSM 12168 / CIP 105900 / DD5/3)</name>
    <dbReference type="NCBI Taxonomy" id="906968"/>
    <lineage>
        <taxon>Bacteria</taxon>
        <taxon>Pseudomonadati</taxon>
        <taxon>Spirochaetota</taxon>
        <taxon>Spirochaetia</taxon>
        <taxon>Spirochaetales</taxon>
        <taxon>Treponemataceae</taxon>
        <taxon>Treponema</taxon>
    </lineage>
</organism>